<sequence>MLCGHNIICFAPNDWWGMNPSCTTHIMRGLAERNRVLWINPFSSDLSAGGRGGSRRGLGVRIRRKLGSLARYLRRPHDRIHVFSPLFVPIQGRRAIDVLNNVFLRLQIKVVCTCLGFRKPIVWYENVRAADLMDGFSPLTTVYHVSDLFAVDSYTSSSQRQKEREAAVSANSRLLICVSRELYEQKKREHQNVHYVPHGVDFDLFRNAAEDPRVPAEIAGIPRPIVGYYGTMTGHNDIEMMDYCAENLPHVSFVFAGQITAGDYTRLGARKNVFLIGRVPYERIPHLCASFDVCMLQWRMSEWIRKCNPLKMLEYMASGRPIVSVQIAEAMRYSDVISIADDKETFCKAIEWELKNDTAERREKRIEIASQHSWAKHVDHVSSLIQETIHDERSVP</sequence>
<dbReference type="PANTHER" id="PTHR12526">
    <property type="entry name" value="GLYCOSYLTRANSFERASE"/>
    <property type="match status" value="1"/>
</dbReference>
<dbReference type="RefSeq" id="WP_349245100.1">
    <property type="nucleotide sequence ID" value="NZ_JASCXX010000012.1"/>
</dbReference>
<comment type="caution">
    <text evidence="1">The sequence shown here is derived from an EMBL/GenBank/DDBJ whole genome shotgun (WGS) entry which is preliminary data.</text>
</comment>
<evidence type="ECO:0000313" key="1">
    <source>
        <dbReference type="EMBL" id="MDI6449692.1"/>
    </source>
</evidence>
<dbReference type="AlphaFoldDB" id="A0AAW6TVL8"/>
<evidence type="ECO:0000313" key="2">
    <source>
        <dbReference type="Proteomes" id="UP001431776"/>
    </source>
</evidence>
<name>A0AAW6TVL8_9BACT</name>
<gene>
    <name evidence="1" type="ORF">QJ522_11605</name>
</gene>
<keyword evidence="1" id="KW-0808">Transferase</keyword>
<accession>A0AAW6TVL8</accession>
<organism evidence="1 2">
    <name type="scientific">Anaerobaca lacustris</name>
    <dbReference type="NCBI Taxonomy" id="3044600"/>
    <lineage>
        <taxon>Bacteria</taxon>
        <taxon>Pseudomonadati</taxon>
        <taxon>Planctomycetota</taxon>
        <taxon>Phycisphaerae</taxon>
        <taxon>Sedimentisphaerales</taxon>
        <taxon>Anaerobacaceae</taxon>
        <taxon>Anaerobaca</taxon>
    </lineage>
</organism>
<dbReference type="Gene3D" id="3.40.50.11010">
    <property type="match status" value="1"/>
</dbReference>
<protein>
    <submittedName>
        <fullName evidence="1">Glycosyltransferase</fullName>
        <ecNumber evidence="1">2.4.-.-</ecNumber>
    </submittedName>
</protein>
<dbReference type="EC" id="2.4.-.-" evidence="1"/>
<dbReference type="SUPFAM" id="SSF53756">
    <property type="entry name" value="UDP-Glycosyltransferase/glycogen phosphorylase"/>
    <property type="match status" value="1"/>
</dbReference>
<keyword evidence="2" id="KW-1185">Reference proteome</keyword>
<dbReference type="EMBL" id="JASCXX010000012">
    <property type="protein sequence ID" value="MDI6449692.1"/>
    <property type="molecule type" value="Genomic_DNA"/>
</dbReference>
<reference evidence="1" key="1">
    <citation type="submission" date="2023-05" db="EMBL/GenBank/DDBJ databases">
        <title>Anaerotaeda fermentans gen. nov., sp. nov., a novel anaerobic planctomycete of the new family within the order Sedimentisphaerales isolated from Taman Peninsula, Russia.</title>
        <authorList>
            <person name="Khomyakova M.A."/>
            <person name="Merkel A.Y."/>
            <person name="Slobodkin A.I."/>
        </authorList>
    </citation>
    <scope>NUCLEOTIDE SEQUENCE</scope>
    <source>
        <strain evidence="1">M17dextr</strain>
    </source>
</reference>
<keyword evidence="1" id="KW-0328">Glycosyltransferase</keyword>
<dbReference type="Gene3D" id="3.40.50.2000">
    <property type="entry name" value="Glycogen Phosphorylase B"/>
    <property type="match status" value="1"/>
</dbReference>
<dbReference type="GO" id="GO:0016757">
    <property type="term" value="F:glycosyltransferase activity"/>
    <property type="evidence" value="ECO:0007669"/>
    <property type="project" value="UniProtKB-KW"/>
</dbReference>
<dbReference type="PANTHER" id="PTHR12526:SF622">
    <property type="entry name" value="GLYCOSYLTRANSFERASE (GROUP I)"/>
    <property type="match status" value="1"/>
</dbReference>
<dbReference type="Pfam" id="PF13692">
    <property type="entry name" value="Glyco_trans_1_4"/>
    <property type="match status" value="1"/>
</dbReference>
<dbReference type="Proteomes" id="UP001431776">
    <property type="component" value="Unassembled WGS sequence"/>
</dbReference>
<proteinExistence type="predicted"/>